<reference evidence="6 7" key="1">
    <citation type="submission" date="2020-04" db="EMBL/GenBank/DDBJ databases">
        <title>Vibrio sp. SM6, a novel species isolated from seawater.</title>
        <authorList>
            <person name="Wang X."/>
        </authorList>
    </citation>
    <scope>NUCLEOTIDE SEQUENCE [LARGE SCALE GENOMIC DNA]</scope>
    <source>
        <strain evidence="6 7">SM6</strain>
    </source>
</reference>
<keyword evidence="6" id="KW-0969">Cilium</keyword>
<dbReference type="PANTHER" id="PTHR34653">
    <property type="match status" value="1"/>
</dbReference>
<keyword evidence="6" id="KW-0966">Cell projection</keyword>
<comment type="similarity">
    <text evidence="2 5">Belongs to the FliE family.</text>
</comment>
<evidence type="ECO:0000256" key="2">
    <source>
        <dbReference type="ARBA" id="ARBA00009272"/>
    </source>
</evidence>
<comment type="subcellular location">
    <subcellularLocation>
        <location evidence="1 5">Bacterial flagellum basal body</location>
    </subcellularLocation>
</comment>
<name>A0A7X8YHU0_9VIBR</name>
<dbReference type="GO" id="GO:0009425">
    <property type="term" value="C:bacterial-type flagellum basal body"/>
    <property type="evidence" value="ECO:0007669"/>
    <property type="project" value="UniProtKB-SubCell"/>
</dbReference>
<dbReference type="AlphaFoldDB" id="A0A7X8YHU0"/>
<dbReference type="PRINTS" id="PR01006">
    <property type="entry name" value="FLGHOOKFLIE"/>
</dbReference>
<dbReference type="NCBIfam" id="TIGR00205">
    <property type="entry name" value="fliE"/>
    <property type="match status" value="1"/>
</dbReference>
<organism evidence="6 7">
    <name type="scientific">Vibrio agarilyticus</name>
    <dbReference type="NCBI Taxonomy" id="2726741"/>
    <lineage>
        <taxon>Bacteria</taxon>
        <taxon>Pseudomonadati</taxon>
        <taxon>Pseudomonadota</taxon>
        <taxon>Gammaproteobacteria</taxon>
        <taxon>Vibrionales</taxon>
        <taxon>Vibrionaceae</taxon>
        <taxon>Vibrio</taxon>
    </lineage>
</organism>
<evidence type="ECO:0000313" key="6">
    <source>
        <dbReference type="EMBL" id="NLS13702.1"/>
    </source>
</evidence>
<keyword evidence="7" id="KW-1185">Reference proteome</keyword>
<dbReference type="GO" id="GO:0071973">
    <property type="term" value="P:bacterial-type flagellum-dependent cell motility"/>
    <property type="evidence" value="ECO:0007669"/>
    <property type="project" value="InterPro"/>
</dbReference>
<dbReference type="EMBL" id="JABAIK010000011">
    <property type="protein sequence ID" value="NLS13702.1"/>
    <property type="molecule type" value="Genomic_DNA"/>
</dbReference>
<evidence type="ECO:0000256" key="4">
    <source>
        <dbReference type="ARBA" id="ARBA00023143"/>
    </source>
</evidence>
<dbReference type="GO" id="GO:0005198">
    <property type="term" value="F:structural molecule activity"/>
    <property type="evidence" value="ECO:0007669"/>
    <property type="project" value="UniProtKB-UniRule"/>
</dbReference>
<evidence type="ECO:0000256" key="5">
    <source>
        <dbReference type="HAMAP-Rule" id="MF_00724"/>
    </source>
</evidence>
<evidence type="ECO:0000256" key="3">
    <source>
        <dbReference type="ARBA" id="ARBA00018024"/>
    </source>
</evidence>
<dbReference type="PANTHER" id="PTHR34653:SF1">
    <property type="entry name" value="FLAGELLAR HOOK-BASAL BODY COMPLEX PROTEIN FLIE"/>
    <property type="match status" value="1"/>
</dbReference>
<evidence type="ECO:0000313" key="7">
    <source>
        <dbReference type="Proteomes" id="UP000535589"/>
    </source>
</evidence>
<dbReference type="Proteomes" id="UP000535589">
    <property type="component" value="Unassembled WGS sequence"/>
</dbReference>
<comment type="caution">
    <text evidence="6">The sequence shown here is derived from an EMBL/GenBank/DDBJ whole genome shotgun (WGS) entry which is preliminary data.</text>
</comment>
<dbReference type="InterPro" id="IPR001624">
    <property type="entry name" value="FliE"/>
</dbReference>
<gene>
    <name evidence="5 6" type="primary">fliE</name>
    <name evidence="6" type="ORF">HGP28_12445</name>
</gene>
<dbReference type="GO" id="GO:0003774">
    <property type="term" value="F:cytoskeletal motor activity"/>
    <property type="evidence" value="ECO:0007669"/>
    <property type="project" value="InterPro"/>
</dbReference>
<protein>
    <recommendedName>
        <fullName evidence="3 5">Flagellar hook-basal body complex protein FliE</fullName>
    </recommendedName>
</protein>
<dbReference type="HAMAP" id="MF_00724">
    <property type="entry name" value="FliE"/>
    <property type="match status" value="1"/>
</dbReference>
<sequence>MATSPFTQAIGAEQLMLAKMDAMKAHVAPQFVVTANPIDHRIEPSVAPLSFADAVNRVLTQVNAHQSHASDKMTAVELGQSDDLVGAMVASQKASLSFDALMQVRNKVVGAVDEIMKMPV</sequence>
<evidence type="ECO:0000256" key="1">
    <source>
        <dbReference type="ARBA" id="ARBA00004117"/>
    </source>
</evidence>
<keyword evidence="4 5" id="KW-0975">Bacterial flagellum</keyword>
<dbReference type="Pfam" id="PF02049">
    <property type="entry name" value="FliE"/>
    <property type="match status" value="1"/>
</dbReference>
<proteinExistence type="inferred from homology"/>
<accession>A0A7X8YHU0</accession>
<dbReference type="RefSeq" id="WP_168836793.1">
    <property type="nucleotide sequence ID" value="NZ_JABAIK010000011.1"/>
</dbReference>
<keyword evidence="6" id="KW-0282">Flagellum</keyword>